<evidence type="ECO:0008006" key="6">
    <source>
        <dbReference type="Google" id="ProtNLM"/>
    </source>
</evidence>
<keyword evidence="2" id="KW-0175">Coiled coil</keyword>
<name>A0ABY9CSF2_VITVI</name>
<accession>A0ABY9CSF2</accession>
<proteinExistence type="inferred from homology"/>
<evidence type="ECO:0000313" key="5">
    <source>
        <dbReference type="Proteomes" id="UP001227230"/>
    </source>
</evidence>
<evidence type="ECO:0000313" key="4">
    <source>
        <dbReference type="EMBL" id="WJZ98382.1"/>
    </source>
</evidence>
<dbReference type="InterPro" id="IPR050317">
    <property type="entry name" value="Plant_Fungal_Acyltransferase"/>
</dbReference>
<comment type="similarity">
    <text evidence="1">Belongs to the plant acyltransferase family.</text>
</comment>
<reference evidence="4 5" key="1">
    <citation type="journal article" date="2023" name="Hortic Res">
        <title>The complete reference genome for grapevine (Vitis vinifera L.) genetics and breeding.</title>
        <authorList>
            <person name="Shi X."/>
            <person name="Cao S."/>
            <person name="Wang X."/>
            <person name="Huang S."/>
            <person name="Wang Y."/>
            <person name="Liu Z."/>
            <person name="Liu W."/>
            <person name="Leng X."/>
            <person name="Peng Y."/>
            <person name="Wang N."/>
            <person name="Wang Y."/>
            <person name="Ma Z."/>
            <person name="Xu X."/>
            <person name="Zhang F."/>
            <person name="Xue H."/>
            <person name="Zhong H."/>
            <person name="Wang Y."/>
            <person name="Zhang K."/>
            <person name="Velt A."/>
            <person name="Avia K."/>
            <person name="Holtgrawe D."/>
            <person name="Grimplet J."/>
            <person name="Matus J.T."/>
            <person name="Ware D."/>
            <person name="Wu X."/>
            <person name="Wang H."/>
            <person name="Liu C."/>
            <person name="Fang Y."/>
            <person name="Rustenholz C."/>
            <person name="Cheng Z."/>
            <person name="Xiao H."/>
            <person name="Zhou Y."/>
        </authorList>
    </citation>
    <scope>NUCLEOTIDE SEQUENCE [LARGE SCALE GENOMIC DNA]</scope>
    <source>
        <strain evidence="5">cv. Pinot noir / PN40024</strain>
        <tissue evidence="4">Leaf</tissue>
    </source>
</reference>
<organism evidence="4 5">
    <name type="scientific">Vitis vinifera</name>
    <name type="common">Grape</name>
    <dbReference type="NCBI Taxonomy" id="29760"/>
    <lineage>
        <taxon>Eukaryota</taxon>
        <taxon>Viridiplantae</taxon>
        <taxon>Streptophyta</taxon>
        <taxon>Embryophyta</taxon>
        <taxon>Tracheophyta</taxon>
        <taxon>Spermatophyta</taxon>
        <taxon>Magnoliopsida</taxon>
        <taxon>eudicotyledons</taxon>
        <taxon>Gunneridae</taxon>
        <taxon>Pentapetalae</taxon>
        <taxon>rosids</taxon>
        <taxon>Vitales</taxon>
        <taxon>Vitaceae</taxon>
        <taxon>Viteae</taxon>
        <taxon>Vitis</taxon>
    </lineage>
</organism>
<keyword evidence="5" id="KW-1185">Reference proteome</keyword>
<keyword evidence="3" id="KW-0472">Membrane</keyword>
<evidence type="ECO:0000256" key="3">
    <source>
        <dbReference type="SAM" id="Phobius"/>
    </source>
</evidence>
<dbReference type="Pfam" id="PF02458">
    <property type="entry name" value="Transferase"/>
    <property type="match status" value="1"/>
</dbReference>
<sequence>MYIAIRIGLKVRLHAAMGAIYIPLFYSILQGIHIRCCKSLILFKFFPWVCVSRKRKMVKLMATYTVRPAKETPGGYRCLSDSDQVRALTHAPTIYFYPPVNVSLESATEILRHSLSEALVIFYPLAGRLHWIGGGRLELDCNALGALLIAVESEAKIDDFGDFRPTQEIRALIPSVDYNKPIHELPLILVQITKFSCGGMSLGLGISHTIADGLSALHFISEWAKIARGEQSNSPPFLDRSVLLAPEHLSAPVFDHPEYSTQPLLIGKQDNMEERKRETAILKLKLSKDQVEKLKDKANKDRSASNNKRPYTRYEAVAGHIWRSACKARQHESQQPTTLSIIVDARNRMEPPLPPRYFGNATFRVTAESMSGELVSKPLGYASGKARQAIEKATHEYLQSSLVYVKCQEDVTQFRNFHTVGCAKGAFYGNPNLEITSWARLPIYGADFGWGQEIYMGPGAIGYDGKVFVFPGQGLEGSFLVALRLQVRHIDAFQKFFYEDI</sequence>
<protein>
    <recommendedName>
        <fullName evidence="6">Spermidine hydroxycinnamoyl transferase</fullName>
    </recommendedName>
</protein>
<gene>
    <name evidence="4" type="ORF">VitviT2T_016910</name>
</gene>
<dbReference type="PANTHER" id="PTHR31642:SF324">
    <property type="entry name" value="SPERMIDINE HYDROXYCINNAMOYL TRANSFERASE"/>
    <property type="match status" value="1"/>
</dbReference>
<feature type="coiled-coil region" evidence="2">
    <location>
        <begin position="277"/>
        <end position="308"/>
    </location>
</feature>
<dbReference type="EMBL" id="CP126658">
    <property type="protein sequence ID" value="WJZ98382.1"/>
    <property type="molecule type" value="Genomic_DNA"/>
</dbReference>
<keyword evidence="3" id="KW-1133">Transmembrane helix</keyword>
<dbReference type="Proteomes" id="UP001227230">
    <property type="component" value="Chromosome 11"/>
</dbReference>
<evidence type="ECO:0000256" key="1">
    <source>
        <dbReference type="ARBA" id="ARBA00009861"/>
    </source>
</evidence>
<keyword evidence="3" id="KW-0812">Transmembrane</keyword>
<evidence type="ECO:0000256" key="2">
    <source>
        <dbReference type="SAM" id="Coils"/>
    </source>
</evidence>
<dbReference type="PANTHER" id="PTHR31642">
    <property type="entry name" value="TRICHOTHECENE 3-O-ACETYLTRANSFERASE"/>
    <property type="match status" value="1"/>
</dbReference>
<feature type="transmembrane region" description="Helical" evidence="3">
    <location>
        <begin position="12"/>
        <end position="29"/>
    </location>
</feature>
<dbReference type="InterPro" id="IPR023213">
    <property type="entry name" value="CAT-like_dom_sf"/>
</dbReference>
<dbReference type="Gene3D" id="3.30.559.10">
    <property type="entry name" value="Chloramphenicol acetyltransferase-like domain"/>
    <property type="match status" value="2"/>
</dbReference>